<dbReference type="InterPro" id="IPR050187">
    <property type="entry name" value="Lipid_Phosphate_FormReg"/>
</dbReference>
<dbReference type="RefSeq" id="XP_040726513.1">
    <property type="nucleotide sequence ID" value="XM_040871100.1"/>
</dbReference>
<evidence type="ECO:0000259" key="1">
    <source>
        <dbReference type="PROSITE" id="PS50146"/>
    </source>
</evidence>
<dbReference type="InterPro" id="IPR016064">
    <property type="entry name" value="NAD/diacylglycerol_kinase_sf"/>
</dbReference>
<proteinExistence type="predicted"/>
<keyword evidence="3" id="KW-1185">Reference proteome</keyword>
<dbReference type="GO" id="GO:0005737">
    <property type="term" value="C:cytoplasm"/>
    <property type="evidence" value="ECO:0007669"/>
    <property type="project" value="TreeGrafter"/>
</dbReference>
<dbReference type="STRING" id="56484.A0A1Y2FP51"/>
<dbReference type="GO" id="GO:0001727">
    <property type="term" value="F:lipid kinase activity"/>
    <property type="evidence" value="ECO:0007669"/>
    <property type="project" value="TreeGrafter"/>
</dbReference>
<dbReference type="EMBL" id="MCFI01000006">
    <property type="protein sequence ID" value="ORY84495.1"/>
    <property type="molecule type" value="Genomic_DNA"/>
</dbReference>
<accession>A0A1Y2FP51</accession>
<keyword evidence="2" id="KW-0418">Kinase</keyword>
<dbReference type="GeneID" id="63787699"/>
<dbReference type="PROSITE" id="PS50146">
    <property type="entry name" value="DAGK"/>
    <property type="match status" value="1"/>
</dbReference>
<gene>
    <name evidence="2" type="ORF">BCR37DRAFT_392063</name>
</gene>
<dbReference type="AlphaFoldDB" id="A0A1Y2FP51"/>
<dbReference type="InterPro" id="IPR001206">
    <property type="entry name" value="Diacylglycerol_kinase_cat_dom"/>
</dbReference>
<organism evidence="2 3">
    <name type="scientific">Protomyces lactucae-debilis</name>
    <dbReference type="NCBI Taxonomy" id="2754530"/>
    <lineage>
        <taxon>Eukaryota</taxon>
        <taxon>Fungi</taxon>
        <taxon>Dikarya</taxon>
        <taxon>Ascomycota</taxon>
        <taxon>Taphrinomycotina</taxon>
        <taxon>Taphrinomycetes</taxon>
        <taxon>Taphrinales</taxon>
        <taxon>Protomycetaceae</taxon>
        <taxon>Protomyces</taxon>
    </lineage>
</organism>
<evidence type="ECO:0000313" key="3">
    <source>
        <dbReference type="Proteomes" id="UP000193685"/>
    </source>
</evidence>
<comment type="caution">
    <text evidence="2">The sequence shown here is derived from an EMBL/GenBank/DDBJ whole genome shotgun (WGS) entry which is preliminary data.</text>
</comment>
<evidence type="ECO:0000313" key="2">
    <source>
        <dbReference type="EMBL" id="ORY84495.1"/>
    </source>
</evidence>
<dbReference type="PANTHER" id="PTHR12358">
    <property type="entry name" value="SPHINGOSINE KINASE"/>
    <property type="match status" value="1"/>
</dbReference>
<reference evidence="2 3" key="1">
    <citation type="submission" date="2016-07" db="EMBL/GenBank/DDBJ databases">
        <title>Pervasive Adenine N6-methylation of Active Genes in Fungi.</title>
        <authorList>
            <consortium name="DOE Joint Genome Institute"/>
            <person name="Mondo S.J."/>
            <person name="Dannebaum R.O."/>
            <person name="Kuo R.C."/>
            <person name="Labutti K."/>
            <person name="Haridas S."/>
            <person name="Kuo A."/>
            <person name="Salamov A."/>
            <person name="Ahrendt S.R."/>
            <person name="Lipzen A."/>
            <person name="Sullivan W."/>
            <person name="Andreopoulos W.B."/>
            <person name="Clum A."/>
            <person name="Lindquist E."/>
            <person name="Daum C."/>
            <person name="Ramamoorthy G.K."/>
            <person name="Gryganskyi A."/>
            <person name="Culley D."/>
            <person name="Magnuson J.K."/>
            <person name="James T.Y."/>
            <person name="O'Malley M.A."/>
            <person name="Stajich J.E."/>
            <person name="Spatafora J.W."/>
            <person name="Visel A."/>
            <person name="Grigoriev I.V."/>
        </authorList>
    </citation>
    <scope>NUCLEOTIDE SEQUENCE [LARGE SCALE GENOMIC DNA]</scope>
    <source>
        <strain evidence="2 3">12-1054</strain>
    </source>
</reference>
<name>A0A1Y2FP51_PROLT</name>
<dbReference type="Pfam" id="PF00781">
    <property type="entry name" value="DAGK_cat"/>
    <property type="match status" value="1"/>
</dbReference>
<dbReference type="SUPFAM" id="SSF111331">
    <property type="entry name" value="NAD kinase/diacylglycerol kinase-like"/>
    <property type="match status" value="1"/>
</dbReference>
<dbReference type="GO" id="GO:0016020">
    <property type="term" value="C:membrane"/>
    <property type="evidence" value="ECO:0007669"/>
    <property type="project" value="TreeGrafter"/>
</dbReference>
<keyword evidence="2" id="KW-0808">Transferase</keyword>
<dbReference type="InterPro" id="IPR017438">
    <property type="entry name" value="ATP-NAD_kinase_N"/>
</dbReference>
<dbReference type="PANTHER" id="PTHR12358:SF108">
    <property type="entry name" value="DAGKC DOMAIN-CONTAINING PROTEIN"/>
    <property type="match status" value="1"/>
</dbReference>
<sequence>MSAFDNLDIGTRRSSSVLTLSSYKSSYGRERSFDARSYDLGNAPISPTEPRRFADDRRRSNIALTASHVRRQSNGLNFGKADSKYKAAKDMDEPVLLSKEGSGYLFFSISSDGMLNYKTASRISGSMTSYLVDPLTFNGERAPVVVLTSPASGEGNALQTYQRLLLPILKHFKVDHSHIALSDANTASYLAKNGQYTANTIFILLSGDGVLHEVINGLAENTHFEAHYTPIRLCPIPCGSGNGLASSLKMTNVARGIRALFKPNWTTLPVLHAKSSAGSINRYAAVVVSYGLHAALVDDSASTEFREKYGTDRFKEAANRHLRPKPYLYKGKLSLTKACRFPDLNSEAARDQEVGSNHTYVLITRCSSLESDWRIAPMASPTAYPDKLDVVRMGDMSGTDLGRILMDAYKNGAQNARLY</sequence>
<dbReference type="OMA" id="YGFHASI"/>
<dbReference type="OrthoDB" id="3853857at2759"/>
<dbReference type="Proteomes" id="UP000193685">
    <property type="component" value="Unassembled WGS sequence"/>
</dbReference>
<protein>
    <submittedName>
        <fullName evidence="2">ATP-NAD kinase-like domain-containing protein</fullName>
    </submittedName>
</protein>
<dbReference type="GO" id="GO:0046512">
    <property type="term" value="P:sphingosine biosynthetic process"/>
    <property type="evidence" value="ECO:0007669"/>
    <property type="project" value="TreeGrafter"/>
</dbReference>
<dbReference type="Gene3D" id="3.40.50.10330">
    <property type="entry name" value="Probable inorganic polyphosphate/atp-NAD kinase, domain 1"/>
    <property type="match status" value="1"/>
</dbReference>
<feature type="domain" description="DAGKc" evidence="1">
    <location>
        <begin position="139"/>
        <end position="248"/>
    </location>
</feature>